<proteinExistence type="predicted"/>
<gene>
    <name evidence="1" type="ORF">R9B83_01135</name>
</gene>
<protein>
    <submittedName>
        <fullName evidence="1">Uncharacterized protein</fullName>
    </submittedName>
</protein>
<dbReference type="Proteomes" id="UP001303601">
    <property type="component" value="Chromosome"/>
</dbReference>
<evidence type="ECO:0000313" key="2">
    <source>
        <dbReference type="Proteomes" id="UP001303601"/>
    </source>
</evidence>
<reference evidence="1" key="1">
    <citation type="submission" date="2023-11" db="EMBL/GenBank/DDBJ databases">
        <title>Completed genome sequence of Mycoplasma equirhinis type strain M432/72.</title>
        <authorList>
            <person name="Spergser J."/>
        </authorList>
    </citation>
    <scope>NUCLEOTIDE SEQUENCE [LARGE SCALE GENOMIC DNA]</scope>
    <source>
        <strain evidence="1">M432/72</strain>
    </source>
</reference>
<dbReference type="RefSeq" id="WP_318635543.1">
    <property type="nucleotide sequence ID" value="NZ_CP137845.1"/>
</dbReference>
<sequence length="1085" mass="131582">MNNYHNFLFQKSLQEKVNEYELDKYSDNSLIFNVLWNIFLNQCKLSEEKIYLRNFITNILEKNTYDLKIINISKLKDKISEYLIMSNERISDIKHEMLEILNKIKTLRKSYNHLCNHKNNKSLDWNKMKKDIEIVNFNDAFDLYLNFLIDRNFPLNVSFEKIFFTLNNWEQINQKIIEFKSKYVNNEREFNSNSEITNALLKSLDIYNLKDLTKCSNEFLAFTFETNIDELLPEEAFFWQYYEEMTDEPIENNINIDDLKDNQNFNYYDINFIFEESKKVDECELDKYLDNSLIFNILSNIFLKLSEEKIYLKNFITNILEKNTYDLKIINISKLKDKISEYLIMFNERVLGIKFEIVKILNIIKTLEKSFAMFCETRDEKENIDWFKFKTNIENLNFNDAFDLYLNFLIDRNFPLNVSFEKIFFTLNNWKKIKEAIDVFKSKFNNNEREFNFNSEITNALLKSLDIYNLKDLTKCSNEFLAFIFGTNIDELLPEEAFFQKYYEEITNKLAENNIDIDDLKDDNNDIYALKKLKKYKYEEIILNKVFKNREFSKWIYFSELNKIFENEQFWIFIKKMTTRHSNNKYFFNKKYCFFYNNEVFDIEKIIAELPNVITNKDFDNFNALEKQIITNKYKKNRTTYLKTGYSLNDLIVKEIRENFPYGYKINQRNVSNDNKKLIKILFDKYGINYENRIDSFLERKELILIDRGLYLHFDDVKQQQKDCINVNEKQIIDFIEEEINEKSFVFYRAIFNYFIVVFKNNNIKNHYFAKGLIDKIIISKYDQYKNTRDKITKKYFEENVNAKILECIEEIKGVFGMNDLLKKFNGKKSYFFTQAFDSYKDKIIKLKKETFISSKFLDIQEECKNDVLENLFNLIQNSDIGIVSNQKLFNNFLENYKLSYDKLEDYLKDEFSFFSLTNYLFLNQSNFQDTFAFRRPYIWNKNLYQKMNKEVLLEVFINLINKDVIKADELSYLFNKYEFTFTPSYNDKMKNSNYVRINRSEYLKTELFEFYDEEIKTIHNMINEYLECNEQSNEQSISLIDIDYSLFEAHYDFEWNKYSLTSFIEKYLSNFFEVKNESIRKVNN</sequence>
<dbReference type="GeneID" id="94493472"/>
<name>A0ABZ0PB15_9BACT</name>
<keyword evidence="2" id="KW-1185">Reference proteome</keyword>
<accession>A0ABZ0PB15</accession>
<dbReference type="EMBL" id="CP137845">
    <property type="protein sequence ID" value="WPB54159.1"/>
    <property type="molecule type" value="Genomic_DNA"/>
</dbReference>
<organism evidence="1 2">
    <name type="scientific">Metamycoplasma equirhinis</name>
    <dbReference type="NCBI Taxonomy" id="92402"/>
    <lineage>
        <taxon>Bacteria</taxon>
        <taxon>Bacillati</taxon>
        <taxon>Mycoplasmatota</taxon>
        <taxon>Mycoplasmoidales</taxon>
        <taxon>Metamycoplasmataceae</taxon>
        <taxon>Metamycoplasma</taxon>
    </lineage>
</organism>
<evidence type="ECO:0000313" key="1">
    <source>
        <dbReference type="EMBL" id="WPB54159.1"/>
    </source>
</evidence>